<dbReference type="Pfam" id="PF07194">
    <property type="entry name" value="P2"/>
    <property type="match status" value="1"/>
</dbReference>
<dbReference type="EC" id="2.7.13.3" evidence="2"/>
<dbReference type="SUPFAM" id="SSF47226">
    <property type="entry name" value="Histidine-containing phosphotransfer domain, HPT domain"/>
    <property type="match status" value="1"/>
</dbReference>
<dbReference type="InterPro" id="IPR008207">
    <property type="entry name" value="Sig_transdc_His_kin_Hpt_dom"/>
</dbReference>
<dbReference type="InterPro" id="IPR037052">
    <property type="entry name" value="CheA-like_P2_sf"/>
</dbReference>
<dbReference type="CDD" id="cd16916">
    <property type="entry name" value="HATPase_CheA-like"/>
    <property type="match status" value="1"/>
</dbReference>
<comment type="caution">
    <text evidence="16">The sequence shown here is derived from an EMBL/GenBank/DDBJ whole genome shotgun (WGS) entry which is preliminary data.</text>
</comment>
<accession>A0A8J6I1N8</accession>
<evidence type="ECO:0000256" key="4">
    <source>
        <dbReference type="ARBA" id="ARBA00022500"/>
    </source>
</evidence>
<dbReference type="InterPro" id="IPR051315">
    <property type="entry name" value="Bact_Chemotaxis_CheA"/>
</dbReference>
<evidence type="ECO:0000256" key="5">
    <source>
        <dbReference type="ARBA" id="ARBA00022553"/>
    </source>
</evidence>
<sequence>MDVSQYLNVFMDECQEHLQSLNQSLLALEQDPDNTEILNSIFRAAHTLKGASATMGFNKMSNVTHAMEDVLSLLRQSELKVNAEIINTLFEALDLLEVLAQGIMEGREEDIEIAGVIQNLQKFTTQEAASKPDQASERRRALQLRYLPAEIDQIKQATEEGFNLYHLHVYLQDECLLKGARAFMILRELEAHGEIVRTIPTAKELEDERFDTDFIIGILSKKPLEFLIRFLEKMLDVAKVEGKVLSTEELLVERRGSGAKTTPGDTTPQKGGVTAKIPSNVSPTVRVDIRKLDDLMNLVGELVITRSRLEQLSLEHGDQVLAETVEQLTRLTIDLRDQVLKTRMVPVDHVFSRFPRLVRDLARETGKEVQLQISGAETELDRTVIDEIVDPLVHIIRNSIDHGIEAPEVRTAAGKSLPGTVELKAYQAGNNVVIEVIDDGAGVNLEKVKARALERGIISAEDLENMDDEDVMNLIFLPGFSTSDKVTDISGRGVGMDVVKTQITNLGGVVELYSEQGKGTKFTIRLPLTLAIIQTLIVQLGDEVFAIPSTLIDQTISVAQKDIKILRNREVTLYRGELIPLIRLQDYLGVTGAKNSSLDELDVVVVSTGERRIGFVVDTLIRQQDVVIKSLGAYLGNIPGIAGATILGNGKIALILDLRNVA</sequence>
<dbReference type="InterPro" id="IPR036061">
    <property type="entry name" value="CheW-like_dom_sf"/>
</dbReference>
<keyword evidence="4" id="KW-0145">Chemotaxis</keyword>
<dbReference type="InterPro" id="IPR002545">
    <property type="entry name" value="CheW-lke_dom"/>
</dbReference>
<dbReference type="Pfam" id="PF01627">
    <property type="entry name" value="Hpt"/>
    <property type="match status" value="1"/>
</dbReference>
<dbReference type="PRINTS" id="PR00344">
    <property type="entry name" value="BCTRLSENSOR"/>
</dbReference>
<evidence type="ECO:0000256" key="7">
    <source>
        <dbReference type="ARBA" id="ARBA00022741"/>
    </source>
</evidence>
<evidence type="ECO:0000256" key="3">
    <source>
        <dbReference type="ARBA" id="ARBA00021495"/>
    </source>
</evidence>
<dbReference type="Pfam" id="PF02895">
    <property type="entry name" value="H-kinase_dim"/>
    <property type="match status" value="1"/>
</dbReference>
<evidence type="ECO:0000256" key="8">
    <source>
        <dbReference type="ARBA" id="ARBA00022777"/>
    </source>
</evidence>
<dbReference type="Gene3D" id="2.30.30.40">
    <property type="entry name" value="SH3 Domains"/>
    <property type="match status" value="1"/>
</dbReference>
<dbReference type="EMBL" id="JAAKDE010000044">
    <property type="protein sequence ID" value="MBA2134040.1"/>
    <property type="molecule type" value="Genomic_DNA"/>
</dbReference>
<evidence type="ECO:0000313" key="17">
    <source>
        <dbReference type="Proteomes" id="UP000657177"/>
    </source>
</evidence>
<reference evidence="16" key="1">
    <citation type="submission" date="2020-06" db="EMBL/GenBank/DDBJ databases">
        <title>Novel chitinolytic bacterium.</title>
        <authorList>
            <person name="Ungkulpasvich U."/>
            <person name="Kosugi A."/>
            <person name="Uke A."/>
        </authorList>
    </citation>
    <scope>NUCLEOTIDE SEQUENCE</scope>
    <source>
        <strain evidence="16">UUS1-1</strain>
    </source>
</reference>
<feature type="domain" description="Histidine kinase" evidence="13">
    <location>
        <begin position="280"/>
        <end position="530"/>
    </location>
</feature>
<dbReference type="RefSeq" id="WP_181340503.1">
    <property type="nucleotide sequence ID" value="NZ_JAAKDE010000044.1"/>
</dbReference>
<evidence type="ECO:0000259" key="15">
    <source>
        <dbReference type="PROSITE" id="PS50894"/>
    </source>
</evidence>
<feature type="domain" description="CheW-like" evidence="14">
    <location>
        <begin position="532"/>
        <end position="662"/>
    </location>
</feature>
<evidence type="ECO:0000256" key="12">
    <source>
        <dbReference type="SAM" id="MobiDB-lite"/>
    </source>
</evidence>
<evidence type="ECO:0000256" key="1">
    <source>
        <dbReference type="ARBA" id="ARBA00000085"/>
    </source>
</evidence>
<feature type="region of interest" description="Disordered" evidence="12">
    <location>
        <begin position="255"/>
        <end position="277"/>
    </location>
</feature>
<dbReference type="SUPFAM" id="SSF55874">
    <property type="entry name" value="ATPase domain of HSP90 chaperone/DNA topoisomerase II/histidine kinase"/>
    <property type="match status" value="1"/>
</dbReference>
<evidence type="ECO:0000313" key="16">
    <source>
        <dbReference type="EMBL" id="MBA2134040.1"/>
    </source>
</evidence>
<evidence type="ECO:0000256" key="10">
    <source>
        <dbReference type="ARBA" id="ARBA00023012"/>
    </source>
</evidence>
<organism evidence="16 17">
    <name type="scientific">Capillibacterium thermochitinicola</name>
    <dbReference type="NCBI Taxonomy" id="2699427"/>
    <lineage>
        <taxon>Bacteria</taxon>
        <taxon>Bacillati</taxon>
        <taxon>Bacillota</taxon>
        <taxon>Capillibacterium</taxon>
    </lineage>
</organism>
<evidence type="ECO:0000256" key="9">
    <source>
        <dbReference type="ARBA" id="ARBA00022840"/>
    </source>
</evidence>
<evidence type="ECO:0000256" key="2">
    <source>
        <dbReference type="ARBA" id="ARBA00012438"/>
    </source>
</evidence>
<protein>
    <recommendedName>
        <fullName evidence="3">Chemotaxis protein CheA</fullName>
        <ecNumber evidence="2">2.7.13.3</ecNumber>
    </recommendedName>
</protein>
<dbReference type="FunFam" id="3.30.565.10:FF:000016">
    <property type="entry name" value="Chemotaxis protein CheA, putative"/>
    <property type="match status" value="1"/>
</dbReference>
<dbReference type="PANTHER" id="PTHR43395:SF1">
    <property type="entry name" value="CHEMOTAXIS PROTEIN CHEA"/>
    <property type="match status" value="1"/>
</dbReference>
<evidence type="ECO:0000259" key="14">
    <source>
        <dbReference type="PROSITE" id="PS50851"/>
    </source>
</evidence>
<dbReference type="Pfam" id="PF02518">
    <property type="entry name" value="HATPase_c"/>
    <property type="match status" value="1"/>
</dbReference>
<dbReference type="SUPFAM" id="SSF55052">
    <property type="entry name" value="CheY-binding domain of CheA"/>
    <property type="match status" value="1"/>
</dbReference>
<keyword evidence="6" id="KW-0808">Transferase</keyword>
<dbReference type="GO" id="GO:0000155">
    <property type="term" value="F:phosphorelay sensor kinase activity"/>
    <property type="evidence" value="ECO:0007669"/>
    <property type="project" value="InterPro"/>
</dbReference>
<dbReference type="PROSITE" id="PS50109">
    <property type="entry name" value="HIS_KIN"/>
    <property type="match status" value="1"/>
</dbReference>
<dbReference type="InterPro" id="IPR037006">
    <property type="entry name" value="CheA-like_homodim_sf"/>
</dbReference>
<keyword evidence="9" id="KW-0067">ATP-binding</keyword>
<evidence type="ECO:0000256" key="6">
    <source>
        <dbReference type="ARBA" id="ARBA00022679"/>
    </source>
</evidence>
<dbReference type="InterPro" id="IPR004358">
    <property type="entry name" value="Sig_transdc_His_kin-like_C"/>
</dbReference>
<dbReference type="SMART" id="SM00260">
    <property type="entry name" value="CheW"/>
    <property type="match status" value="1"/>
</dbReference>
<dbReference type="Gene3D" id="1.10.287.560">
    <property type="entry name" value="Histidine kinase CheA-like, homodimeric domain"/>
    <property type="match status" value="1"/>
</dbReference>
<dbReference type="Proteomes" id="UP000657177">
    <property type="component" value="Unassembled WGS sequence"/>
</dbReference>
<dbReference type="InterPro" id="IPR036641">
    <property type="entry name" value="HPT_dom_sf"/>
</dbReference>
<comment type="catalytic activity">
    <reaction evidence="1">
        <text>ATP + protein L-histidine = ADP + protein N-phospho-L-histidine.</text>
        <dbReference type="EC" id="2.7.13.3"/>
    </reaction>
</comment>
<dbReference type="InterPro" id="IPR035891">
    <property type="entry name" value="CheY-binding_CheA"/>
</dbReference>
<dbReference type="PANTHER" id="PTHR43395">
    <property type="entry name" value="SENSOR HISTIDINE KINASE CHEA"/>
    <property type="match status" value="1"/>
</dbReference>
<keyword evidence="7" id="KW-0547">Nucleotide-binding</keyword>
<dbReference type="AlphaFoldDB" id="A0A8J6I1N8"/>
<dbReference type="CDD" id="cd00731">
    <property type="entry name" value="CheA_reg"/>
    <property type="match status" value="1"/>
</dbReference>
<dbReference type="SUPFAM" id="SSF50341">
    <property type="entry name" value="CheW-like"/>
    <property type="match status" value="1"/>
</dbReference>
<dbReference type="SMART" id="SM01231">
    <property type="entry name" value="H-kinase_dim"/>
    <property type="match status" value="1"/>
</dbReference>
<dbReference type="PROSITE" id="PS50894">
    <property type="entry name" value="HPT"/>
    <property type="match status" value="1"/>
</dbReference>
<name>A0A8J6I1N8_9FIRM</name>
<dbReference type="InterPro" id="IPR003594">
    <property type="entry name" value="HATPase_dom"/>
</dbReference>
<dbReference type="InterPro" id="IPR036890">
    <property type="entry name" value="HATPase_C_sf"/>
</dbReference>
<feature type="modified residue" description="Phosphohistidine" evidence="11">
    <location>
        <position position="46"/>
    </location>
</feature>
<dbReference type="SMART" id="SM00073">
    <property type="entry name" value="HPT"/>
    <property type="match status" value="1"/>
</dbReference>
<dbReference type="GO" id="GO:0006935">
    <property type="term" value="P:chemotaxis"/>
    <property type="evidence" value="ECO:0007669"/>
    <property type="project" value="UniProtKB-KW"/>
</dbReference>
<dbReference type="Gene3D" id="1.20.120.160">
    <property type="entry name" value="HPT domain"/>
    <property type="match status" value="1"/>
</dbReference>
<dbReference type="PROSITE" id="PS50851">
    <property type="entry name" value="CHEW"/>
    <property type="match status" value="1"/>
</dbReference>
<dbReference type="FunFam" id="2.30.30.40:FF:000048">
    <property type="entry name" value="Chemotaxis protein CheA, putative"/>
    <property type="match status" value="1"/>
</dbReference>
<keyword evidence="10" id="KW-0902">Two-component regulatory system</keyword>
<dbReference type="InterPro" id="IPR005467">
    <property type="entry name" value="His_kinase_dom"/>
</dbReference>
<dbReference type="CDD" id="cd00088">
    <property type="entry name" value="HPT"/>
    <property type="match status" value="1"/>
</dbReference>
<dbReference type="GO" id="GO:0005524">
    <property type="term" value="F:ATP binding"/>
    <property type="evidence" value="ECO:0007669"/>
    <property type="project" value="UniProtKB-KW"/>
</dbReference>
<keyword evidence="8" id="KW-0418">Kinase</keyword>
<dbReference type="InterPro" id="IPR004105">
    <property type="entry name" value="CheA-like_dim"/>
</dbReference>
<evidence type="ECO:0000259" key="13">
    <source>
        <dbReference type="PROSITE" id="PS50109"/>
    </source>
</evidence>
<keyword evidence="5 11" id="KW-0597">Phosphoprotein</keyword>
<dbReference type="SMART" id="SM00387">
    <property type="entry name" value="HATPase_c"/>
    <property type="match status" value="1"/>
</dbReference>
<feature type="domain" description="HPt" evidence="15">
    <location>
        <begin position="1"/>
        <end position="103"/>
    </location>
</feature>
<dbReference type="InterPro" id="IPR036097">
    <property type="entry name" value="HisK_dim/P_sf"/>
</dbReference>
<proteinExistence type="predicted"/>
<keyword evidence="17" id="KW-1185">Reference proteome</keyword>
<dbReference type="Gene3D" id="3.30.565.10">
    <property type="entry name" value="Histidine kinase-like ATPase, C-terminal domain"/>
    <property type="match status" value="1"/>
</dbReference>
<dbReference type="SUPFAM" id="SSF47384">
    <property type="entry name" value="Homodimeric domain of signal transducing histidine kinase"/>
    <property type="match status" value="1"/>
</dbReference>
<dbReference type="GO" id="GO:0005737">
    <property type="term" value="C:cytoplasm"/>
    <property type="evidence" value="ECO:0007669"/>
    <property type="project" value="InterPro"/>
</dbReference>
<dbReference type="Gene3D" id="3.30.70.1110">
    <property type="entry name" value="Histidine kinase CheA-like, P2 response regulator-binding domain"/>
    <property type="match status" value="1"/>
</dbReference>
<gene>
    <name evidence="16" type="ORF">G5B42_10915</name>
</gene>
<evidence type="ECO:0000256" key="11">
    <source>
        <dbReference type="PROSITE-ProRule" id="PRU00110"/>
    </source>
</evidence>
<feature type="compositionally biased region" description="Polar residues" evidence="12">
    <location>
        <begin position="259"/>
        <end position="269"/>
    </location>
</feature>
<dbReference type="InterPro" id="IPR010808">
    <property type="entry name" value="CheA_P2-bd"/>
</dbReference>
<dbReference type="Pfam" id="PF01584">
    <property type="entry name" value="CheW"/>
    <property type="match status" value="1"/>
</dbReference>